<dbReference type="Pfam" id="PF03359">
    <property type="entry name" value="GKAP"/>
    <property type="match status" value="1"/>
</dbReference>
<proteinExistence type="inferred from homology"/>
<evidence type="ECO:0000256" key="1">
    <source>
        <dbReference type="ARBA" id="ARBA00008839"/>
    </source>
</evidence>
<keyword evidence="4" id="KW-1185">Reference proteome</keyword>
<evidence type="ECO:0008006" key="5">
    <source>
        <dbReference type="Google" id="ProtNLM"/>
    </source>
</evidence>
<feature type="compositionally biased region" description="Polar residues" evidence="2">
    <location>
        <begin position="1"/>
        <end position="10"/>
    </location>
</feature>
<protein>
    <recommendedName>
        <fullName evidence="5">Guanylate-kinase-associated protein</fullName>
    </recommendedName>
</protein>
<dbReference type="AlphaFoldDB" id="A0A1A9V9B1"/>
<evidence type="ECO:0000256" key="2">
    <source>
        <dbReference type="SAM" id="MobiDB-lite"/>
    </source>
</evidence>
<dbReference type="PANTHER" id="PTHR12353:SF31">
    <property type="entry name" value="LD44824P"/>
    <property type="match status" value="1"/>
</dbReference>
<dbReference type="Proteomes" id="UP000078200">
    <property type="component" value="Unassembled WGS sequence"/>
</dbReference>
<feature type="region of interest" description="Disordered" evidence="2">
    <location>
        <begin position="223"/>
        <end position="244"/>
    </location>
</feature>
<feature type="region of interest" description="Disordered" evidence="2">
    <location>
        <begin position="132"/>
        <end position="155"/>
    </location>
</feature>
<name>A0A1A9V9B1_GLOAU</name>
<reference evidence="3" key="1">
    <citation type="submission" date="2020-05" db="UniProtKB">
        <authorList>
            <consortium name="EnsemblMetazoa"/>
        </authorList>
    </citation>
    <scope>IDENTIFICATION</scope>
    <source>
        <strain evidence="3">TTRI</strain>
    </source>
</reference>
<dbReference type="VEuPathDB" id="VectorBase:GAUT029983"/>
<dbReference type="PANTHER" id="PTHR12353">
    <property type="entry name" value="DISKS LARGE-ASSOCIATED PROTEIN DAP SAP90/PSD-95-ASSOCIATED PROTEIN"/>
    <property type="match status" value="1"/>
</dbReference>
<accession>A0A1A9V9B1</accession>
<feature type="compositionally biased region" description="Low complexity" evidence="2">
    <location>
        <begin position="138"/>
        <end position="155"/>
    </location>
</feature>
<dbReference type="InterPro" id="IPR005026">
    <property type="entry name" value="SAPAP"/>
</dbReference>
<feature type="compositionally biased region" description="Basic and acidic residues" evidence="2">
    <location>
        <begin position="28"/>
        <end position="46"/>
    </location>
</feature>
<evidence type="ECO:0000313" key="3">
    <source>
        <dbReference type="EnsemblMetazoa" id="GAUT029983-PA"/>
    </source>
</evidence>
<dbReference type="GO" id="GO:0099572">
    <property type="term" value="C:postsynaptic specialization"/>
    <property type="evidence" value="ECO:0007669"/>
    <property type="project" value="TreeGrafter"/>
</dbReference>
<evidence type="ECO:0000313" key="4">
    <source>
        <dbReference type="Proteomes" id="UP000078200"/>
    </source>
</evidence>
<organism evidence="3 4">
    <name type="scientific">Glossina austeni</name>
    <name type="common">Savannah tsetse fly</name>
    <dbReference type="NCBI Taxonomy" id="7395"/>
    <lineage>
        <taxon>Eukaryota</taxon>
        <taxon>Metazoa</taxon>
        <taxon>Ecdysozoa</taxon>
        <taxon>Arthropoda</taxon>
        <taxon>Hexapoda</taxon>
        <taxon>Insecta</taxon>
        <taxon>Pterygota</taxon>
        <taxon>Neoptera</taxon>
        <taxon>Endopterygota</taxon>
        <taxon>Diptera</taxon>
        <taxon>Brachycera</taxon>
        <taxon>Muscomorpha</taxon>
        <taxon>Hippoboscoidea</taxon>
        <taxon>Glossinidae</taxon>
        <taxon>Glossina</taxon>
    </lineage>
</organism>
<feature type="region of interest" description="Disordered" evidence="2">
    <location>
        <begin position="1"/>
        <end position="47"/>
    </location>
</feature>
<dbReference type="STRING" id="7395.A0A1A9V9B1"/>
<dbReference type="EnsemblMetazoa" id="GAUT029983-RA">
    <property type="protein sequence ID" value="GAUT029983-PA"/>
    <property type="gene ID" value="GAUT029983"/>
</dbReference>
<comment type="similarity">
    <text evidence="1">Belongs to the SAPAP family.</text>
</comment>
<dbReference type="GO" id="GO:0060090">
    <property type="term" value="F:molecular adaptor activity"/>
    <property type="evidence" value="ECO:0007669"/>
    <property type="project" value="TreeGrafter"/>
</dbReference>
<dbReference type="GO" id="GO:0098978">
    <property type="term" value="C:glutamatergic synapse"/>
    <property type="evidence" value="ECO:0007669"/>
    <property type="project" value="TreeGrafter"/>
</dbReference>
<dbReference type="GO" id="GO:0023052">
    <property type="term" value="P:signaling"/>
    <property type="evidence" value="ECO:0007669"/>
    <property type="project" value="InterPro"/>
</dbReference>
<sequence length="489" mass="54757">MPNVNPKSPQSHLTSPKTSSTSSSNRYIRGDNNNHTENGESQKECPKLSFIQQRVERLYGPGALAPGFYNPKKKESASINGGESTEGLMTTTTAMATATATATTELARKFQELSPSKDYNQFRKKFEFSARSANLPTGNENNQLEGNNNNNNNNNDVDLPCLRHLSQEFRAQLPTISPKRNYLQRISASVEQENNRQNLNGDDDATQKQQHDVKLLINVQNRKSDEGDEVDHQSVQVESKLHSPGTKKLVTKAENKMQKATTNGFSETGKDGHYFLQQLKAEQARLLNMASEAEKCMETLKHNSEVSEDVMGFLRSASGKARLLVSQKMKQFEGLCHKNLKNSPDDNFPTTLDDLQGFWDMVYLQIDHVDSLFNEIEELKQNGWKKPKELKTSVNRTPRNVKTLLNKNRCTTKTVTNSNSSANNINSTPSAAAVKREVQRKKLQEIKRRNREAMAGSNTVVGEDSDVTIDVVVQTPKKLDGNRIKAELS</sequence>
<feature type="compositionally biased region" description="Low complexity" evidence="2">
    <location>
        <begin position="11"/>
        <end position="24"/>
    </location>
</feature>